<dbReference type="PANTHER" id="PTHR28208">
    <property type="entry name" value="PHOSPHATIDATE PHOSPHATASE APP1"/>
    <property type="match status" value="1"/>
</dbReference>
<evidence type="ECO:0000313" key="3">
    <source>
        <dbReference type="Proteomes" id="UP000198654"/>
    </source>
</evidence>
<dbReference type="OrthoDB" id="9789875at2"/>
<protein>
    <submittedName>
        <fullName evidence="2">Phosphatidate phosphatase APP1</fullName>
    </submittedName>
</protein>
<name>A0A1G9K1E4_9GAMM</name>
<dbReference type="GO" id="GO:0008195">
    <property type="term" value="F:phosphatidate phosphatase activity"/>
    <property type="evidence" value="ECO:0007669"/>
    <property type="project" value="InterPro"/>
</dbReference>
<dbReference type="Proteomes" id="UP000198654">
    <property type="component" value="Unassembled WGS sequence"/>
</dbReference>
<feature type="domain" description="Phosphatidate phosphatase APP1 catalytic" evidence="1">
    <location>
        <begin position="155"/>
        <end position="310"/>
    </location>
</feature>
<dbReference type="Pfam" id="PF09949">
    <property type="entry name" value="APP1_cat"/>
    <property type="match status" value="1"/>
</dbReference>
<keyword evidence="3" id="KW-1185">Reference proteome</keyword>
<dbReference type="RefSeq" id="WP_089727490.1">
    <property type="nucleotide sequence ID" value="NZ_FNGI01000003.1"/>
</dbReference>
<sequence>MPRRVPRPLSKIVRKLLHLAARPMKSDRGRGGVAVHAYRGYGSHSEVYVMGRVFRQLRIGLPAPEGTLYRDIVDVFRRAMRWGAKHVDVTLSLNGNRKTVTSDRDGYFDIHMTLDHPLPAEHSWHNGVLDIVMRDERTVCGEAEIYVPPPAVDLVVISDIDDTVMHTGVANKLKMLYRLFFRNASQRTAFPGVSAFYRALFAGADGQRQRPMLYVSRGPWSIYEMLEEFFQINGIPVGPILFLREWGLTLQRPLPHKAEDHKANLIEQMLSLYDNLPFVLIGDSGQHDPEIYAKIVRDYPGRITAIYIRNVNHDASRDAAITELAERVQDDGCTLVLASDSAMMAEHAHAHGLISLIGLEAVREDSQRIAD</sequence>
<proteinExistence type="predicted"/>
<accession>A0A1G9K1E4</accession>
<dbReference type="STRING" id="119000.SAMN05661010_01699"/>
<dbReference type="InterPro" id="IPR052935">
    <property type="entry name" value="Mg2+_PAP"/>
</dbReference>
<reference evidence="2 3" key="1">
    <citation type="submission" date="2016-10" db="EMBL/GenBank/DDBJ databases">
        <authorList>
            <person name="de Groot N.N."/>
        </authorList>
    </citation>
    <scope>NUCLEOTIDE SEQUENCE [LARGE SCALE GENOMIC DNA]</scope>
    <source>
        <strain evidence="2 3">DSM 14789</strain>
    </source>
</reference>
<gene>
    <name evidence="2" type="ORF">SAMN05661010_01699</name>
</gene>
<organism evidence="2 3">
    <name type="scientific">Modicisalibacter muralis</name>
    <dbReference type="NCBI Taxonomy" id="119000"/>
    <lineage>
        <taxon>Bacteria</taxon>
        <taxon>Pseudomonadati</taxon>
        <taxon>Pseudomonadota</taxon>
        <taxon>Gammaproteobacteria</taxon>
        <taxon>Oceanospirillales</taxon>
        <taxon>Halomonadaceae</taxon>
        <taxon>Modicisalibacter</taxon>
    </lineage>
</organism>
<evidence type="ECO:0000313" key="2">
    <source>
        <dbReference type="EMBL" id="SDL43266.1"/>
    </source>
</evidence>
<evidence type="ECO:0000259" key="1">
    <source>
        <dbReference type="Pfam" id="PF09949"/>
    </source>
</evidence>
<dbReference type="AlphaFoldDB" id="A0A1G9K1E4"/>
<dbReference type="PANTHER" id="PTHR28208:SF3">
    <property type="entry name" value="PHOSPHATIDATE PHOSPHATASE APP1"/>
    <property type="match status" value="1"/>
</dbReference>
<dbReference type="EMBL" id="FNGI01000003">
    <property type="protein sequence ID" value="SDL43266.1"/>
    <property type="molecule type" value="Genomic_DNA"/>
</dbReference>
<dbReference type="InterPro" id="IPR019236">
    <property type="entry name" value="APP1_cat"/>
</dbReference>